<dbReference type="AlphaFoldDB" id="A0A0A9A0K2"/>
<proteinExistence type="predicted"/>
<reference evidence="1" key="2">
    <citation type="journal article" date="2015" name="Data Brief">
        <title>Shoot transcriptome of the giant reed, Arundo donax.</title>
        <authorList>
            <person name="Barrero R.A."/>
            <person name="Guerrero F.D."/>
            <person name="Moolhuijzen P."/>
            <person name="Goolsby J.A."/>
            <person name="Tidwell J."/>
            <person name="Bellgard S.E."/>
            <person name="Bellgard M.I."/>
        </authorList>
    </citation>
    <scope>NUCLEOTIDE SEQUENCE</scope>
    <source>
        <tissue evidence="1">Shoot tissue taken approximately 20 cm above the soil surface</tissue>
    </source>
</reference>
<name>A0A0A9A0K2_ARUDO</name>
<organism evidence="1">
    <name type="scientific">Arundo donax</name>
    <name type="common">Giant reed</name>
    <name type="synonym">Donax arundinaceus</name>
    <dbReference type="NCBI Taxonomy" id="35708"/>
    <lineage>
        <taxon>Eukaryota</taxon>
        <taxon>Viridiplantae</taxon>
        <taxon>Streptophyta</taxon>
        <taxon>Embryophyta</taxon>
        <taxon>Tracheophyta</taxon>
        <taxon>Spermatophyta</taxon>
        <taxon>Magnoliopsida</taxon>
        <taxon>Liliopsida</taxon>
        <taxon>Poales</taxon>
        <taxon>Poaceae</taxon>
        <taxon>PACMAD clade</taxon>
        <taxon>Arundinoideae</taxon>
        <taxon>Arundineae</taxon>
        <taxon>Arundo</taxon>
    </lineage>
</organism>
<dbReference type="EMBL" id="GBRH01252731">
    <property type="protein sequence ID" value="JAD45164.1"/>
    <property type="molecule type" value="Transcribed_RNA"/>
</dbReference>
<accession>A0A0A9A0K2</accession>
<reference evidence="1" key="1">
    <citation type="submission" date="2014-09" db="EMBL/GenBank/DDBJ databases">
        <authorList>
            <person name="Magalhaes I.L.F."/>
            <person name="Oliveira U."/>
            <person name="Santos F.R."/>
            <person name="Vidigal T.H.D.A."/>
            <person name="Brescovit A.D."/>
            <person name="Santos A.J."/>
        </authorList>
    </citation>
    <scope>NUCLEOTIDE SEQUENCE</scope>
    <source>
        <tissue evidence="1">Shoot tissue taken approximately 20 cm above the soil surface</tissue>
    </source>
</reference>
<protein>
    <submittedName>
        <fullName evidence="1">Uncharacterized protein</fullName>
    </submittedName>
</protein>
<evidence type="ECO:0000313" key="1">
    <source>
        <dbReference type="EMBL" id="JAD45164.1"/>
    </source>
</evidence>
<sequence length="34" mass="3756">MVRIPSFSFLVEFGSCSFLISWETGNESSLGLNT</sequence>